<proteinExistence type="inferred from homology"/>
<keyword evidence="1" id="KW-0472">Membrane</keyword>
<dbReference type="NCBIfam" id="TIGR00278">
    <property type="entry name" value="membrane protein insertion efficiency factor YidD"/>
    <property type="match status" value="1"/>
</dbReference>
<reference evidence="2 3" key="1">
    <citation type="submission" date="2020-10" db="EMBL/GenBank/DDBJ databases">
        <title>Plasmid carrying two tetracycline resistance determinant.</title>
        <authorList>
            <person name="Yang Q."/>
        </authorList>
    </citation>
    <scope>NUCLEOTIDE SEQUENCE [LARGE SCALE GENOMIC DNA]</scope>
    <source>
        <strain evidence="2 3">T43</strain>
    </source>
</reference>
<organism evidence="2 3">
    <name type="scientific">Aerococcus urinaeequi</name>
    <dbReference type="NCBI Taxonomy" id="51665"/>
    <lineage>
        <taxon>Bacteria</taxon>
        <taxon>Bacillati</taxon>
        <taxon>Bacillota</taxon>
        <taxon>Bacilli</taxon>
        <taxon>Lactobacillales</taxon>
        <taxon>Aerococcaceae</taxon>
        <taxon>Aerococcus</taxon>
    </lineage>
</organism>
<sequence length="98" mass="10977">MGVYKKATSFYQVKDYQKVISPLLPPRCREYPTCSHPAVEGVGKHGATKGSLMQAGRIMRCHPFVKGGYDLVLSTFSVKRNSKLKIIREEQSNDSKSN</sequence>
<evidence type="ECO:0000313" key="3">
    <source>
        <dbReference type="Proteomes" id="UP000595091"/>
    </source>
</evidence>
<dbReference type="Proteomes" id="UP000595091">
    <property type="component" value="Chromosome"/>
</dbReference>
<accession>A0A7M1KUM9</accession>
<comment type="function">
    <text evidence="1">Could be involved in insertion of integral membrane proteins into the membrane.</text>
</comment>
<evidence type="ECO:0000313" key="2">
    <source>
        <dbReference type="EMBL" id="QOQ80056.1"/>
    </source>
</evidence>
<dbReference type="EMBL" id="CP063065">
    <property type="protein sequence ID" value="QOQ80056.1"/>
    <property type="molecule type" value="Genomic_DNA"/>
</dbReference>
<dbReference type="HAMAP" id="MF_00386">
    <property type="entry name" value="UPF0161_YidD"/>
    <property type="match status" value="1"/>
</dbReference>
<keyword evidence="1" id="KW-1003">Cell membrane</keyword>
<protein>
    <recommendedName>
        <fullName evidence="1">Putative membrane protein insertion efficiency factor</fullName>
    </recommendedName>
</protein>
<dbReference type="RefSeq" id="WP_197559123.1">
    <property type="nucleotide sequence ID" value="NZ_CP063065.1"/>
</dbReference>
<comment type="subcellular location">
    <subcellularLocation>
        <location evidence="1">Cell membrane</location>
        <topology evidence="1">Peripheral membrane protein</topology>
        <orientation evidence="1">Cytoplasmic side</orientation>
    </subcellularLocation>
</comment>
<comment type="similarity">
    <text evidence="1">Belongs to the UPF0161 family.</text>
</comment>
<dbReference type="PANTHER" id="PTHR33383">
    <property type="entry name" value="MEMBRANE PROTEIN INSERTION EFFICIENCY FACTOR-RELATED"/>
    <property type="match status" value="1"/>
</dbReference>
<dbReference type="AlphaFoldDB" id="A0A7M1KUM9"/>
<gene>
    <name evidence="2" type="primary">yidD</name>
    <name evidence="2" type="ORF">IMX20_06135</name>
</gene>
<dbReference type="SMART" id="SM01234">
    <property type="entry name" value="Haemolytic"/>
    <property type="match status" value="1"/>
</dbReference>
<dbReference type="InterPro" id="IPR002696">
    <property type="entry name" value="Membr_insert_effic_factor_YidD"/>
</dbReference>
<evidence type="ECO:0000256" key="1">
    <source>
        <dbReference type="HAMAP-Rule" id="MF_00386"/>
    </source>
</evidence>
<name>A0A7M1KUM9_9LACT</name>
<dbReference type="PANTHER" id="PTHR33383:SF1">
    <property type="entry name" value="MEMBRANE PROTEIN INSERTION EFFICIENCY FACTOR-RELATED"/>
    <property type="match status" value="1"/>
</dbReference>
<dbReference type="Pfam" id="PF01809">
    <property type="entry name" value="YidD"/>
    <property type="match status" value="1"/>
</dbReference>
<dbReference type="GO" id="GO:0005886">
    <property type="term" value="C:plasma membrane"/>
    <property type="evidence" value="ECO:0007669"/>
    <property type="project" value="UniProtKB-SubCell"/>
</dbReference>